<organism evidence="1 2">
    <name type="scientific">Bacillus phage vB_BceM_Bc431v3</name>
    <dbReference type="NCBI Taxonomy" id="1195072"/>
    <lineage>
        <taxon>Viruses</taxon>
        <taxon>Duplodnaviria</taxon>
        <taxon>Heunggongvirae</taxon>
        <taxon>Uroviricota</taxon>
        <taxon>Caudoviricetes</taxon>
        <taxon>Herelleviridae</taxon>
        <taxon>Bastillevirinae</taxon>
        <taxon>Caeruleovirus</taxon>
        <taxon>Caeruleovirus Bc431</taxon>
    </lineage>
</organism>
<protein>
    <submittedName>
        <fullName evidence="1">Uncharacterized protein</fullName>
    </submittedName>
</protein>
<proteinExistence type="predicted"/>
<keyword evidence="2" id="KW-1185">Reference proteome</keyword>
<evidence type="ECO:0000313" key="2">
    <source>
        <dbReference type="Proteomes" id="UP000011865"/>
    </source>
</evidence>
<evidence type="ECO:0000313" key="1">
    <source>
        <dbReference type="EMBL" id="AFQ96342.1"/>
    </source>
</evidence>
<reference evidence="1 2" key="1">
    <citation type="journal article" date="2013" name="Virol. J.">
        <title>Genome sequence and analysis of a broad-host range lytic bacteriophage that infects the Bacillus cereus group.</title>
        <authorList>
            <person name="El-Arabi T.F."/>
            <person name="Griffiths M.W."/>
            <person name="She Y.M."/>
            <person name="Villegas A."/>
            <person name="Lingohr E.J."/>
            <person name="Kropinski A.M."/>
        </authorList>
    </citation>
    <scope>NUCLEOTIDE SEQUENCE [LARGE SCALE GENOMIC DNA]</scope>
</reference>
<accession>M4HP61</accession>
<dbReference type="EMBL" id="JX094431">
    <property type="protein sequence ID" value="AFQ96342.1"/>
    <property type="molecule type" value="Genomic_DNA"/>
</dbReference>
<dbReference type="OrthoDB" id="23731at10239"/>
<name>M4HP61_9CAUD</name>
<dbReference type="RefSeq" id="YP_007676932.1">
    <property type="nucleotide sequence ID" value="NC_020873.1"/>
</dbReference>
<dbReference type="KEGG" id="vg:15041791"/>
<dbReference type="Proteomes" id="UP000011865">
    <property type="component" value="Segment"/>
</dbReference>
<dbReference type="GeneID" id="15041791"/>
<gene>
    <name evidence="1" type="primary">orf034</name>
</gene>
<sequence>MTIDELREEQDQLEMVKAIKQVELDNTIAKLQLNNRRIQDICSHKRTSGIIIKFCRECGKADFFWSFRG</sequence>